<keyword evidence="1" id="KW-0324">Glycolysis</keyword>
<evidence type="ECO:0000313" key="6">
    <source>
        <dbReference type="EMBL" id="MBX0295849.1"/>
    </source>
</evidence>
<dbReference type="CDD" id="cd07067">
    <property type="entry name" value="HP_PGM_like"/>
    <property type="match status" value="1"/>
</dbReference>
<feature type="compositionally biased region" description="Polar residues" evidence="5">
    <location>
        <begin position="175"/>
        <end position="184"/>
    </location>
</feature>
<feature type="active site" description="Proton donor/acceptor" evidence="3">
    <location>
        <position position="85"/>
    </location>
</feature>
<dbReference type="InterPro" id="IPR029033">
    <property type="entry name" value="His_PPase_superfam"/>
</dbReference>
<dbReference type="PANTHER" id="PTHR48100:SF1">
    <property type="entry name" value="HISTIDINE PHOSPHATASE FAMILY PROTEIN-RELATED"/>
    <property type="match status" value="1"/>
</dbReference>
<evidence type="ECO:0000256" key="4">
    <source>
        <dbReference type="PIRSR" id="PIRSR613078-2"/>
    </source>
</evidence>
<dbReference type="SUPFAM" id="SSF53254">
    <property type="entry name" value="Phosphoglycerate mutase-like"/>
    <property type="match status" value="1"/>
</dbReference>
<dbReference type="Proteomes" id="UP001430455">
    <property type="component" value="Unassembled WGS sequence"/>
</dbReference>
<dbReference type="AlphaFoldDB" id="A0AAW4PDE2"/>
<feature type="binding site" evidence="4">
    <location>
        <begin position="8"/>
        <end position="15"/>
    </location>
    <ligand>
        <name>substrate</name>
    </ligand>
</feature>
<dbReference type="PANTHER" id="PTHR48100">
    <property type="entry name" value="BROAD-SPECIFICITY PHOSPHATASE YOR283W-RELATED"/>
    <property type="match status" value="1"/>
</dbReference>
<dbReference type="InterPro" id="IPR050275">
    <property type="entry name" value="PGM_Phosphatase"/>
</dbReference>
<feature type="region of interest" description="Disordered" evidence="5">
    <location>
        <begin position="171"/>
        <end position="206"/>
    </location>
</feature>
<organism evidence="6 7">
    <name type="scientific">Haloarcula nitratireducens</name>
    <dbReference type="NCBI Taxonomy" id="2487749"/>
    <lineage>
        <taxon>Archaea</taxon>
        <taxon>Methanobacteriati</taxon>
        <taxon>Methanobacteriota</taxon>
        <taxon>Stenosarchaea group</taxon>
        <taxon>Halobacteria</taxon>
        <taxon>Halobacteriales</taxon>
        <taxon>Haloarculaceae</taxon>
        <taxon>Haloarcula</taxon>
    </lineage>
</organism>
<gene>
    <name evidence="6" type="ORF">EGH23_13275</name>
</gene>
<dbReference type="SMART" id="SM00855">
    <property type="entry name" value="PGAM"/>
    <property type="match status" value="1"/>
</dbReference>
<feature type="compositionally biased region" description="Basic and acidic residues" evidence="5">
    <location>
        <begin position="187"/>
        <end position="206"/>
    </location>
</feature>
<keyword evidence="2" id="KW-0413">Isomerase</keyword>
<dbReference type="GO" id="GO:0016791">
    <property type="term" value="F:phosphatase activity"/>
    <property type="evidence" value="ECO:0007669"/>
    <property type="project" value="TreeGrafter"/>
</dbReference>
<reference evidence="6 7" key="1">
    <citation type="submission" date="2021-06" db="EMBL/GenBank/DDBJ databases">
        <title>Halomicroarcula sp. a new haloarchaeum isolated from saline soil.</title>
        <authorList>
            <person name="Duran-Viseras A."/>
            <person name="Sanchez-Porro C."/>
            <person name="Ventosa A."/>
        </authorList>
    </citation>
    <scope>NUCLEOTIDE SEQUENCE [LARGE SCALE GENOMIC DNA]</scope>
    <source>
        <strain evidence="6 7">F27</strain>
    </source>
</reference>
<protein>
    <submittedName>
        <fullName evidence="6">Histidine phosphatase family protein</fullName>
    </submittedName>
</protein>
<sequence>MSTVLVVRHGETAWNREGRIQGWAPTELTDRGREQATAVGPWLDENYDVDRVRSSDLQRTRETAERAVDAAENLPDPTLDEAWRERGFGVYQGFLAEDLFERHPGHEPEASVSILDADPEGGESVADFCDRVESAWTEFRETVDEDETVLLVTHGGVIKVLLSLVADRGRERTLSGHSPPNCSVTEIRLDGDGPELLREGERPAEN</sequence>
<dbReference type="PIRSF" id="PIRSF000709">
    <property type="entry name" value="6PFK_2-Ptase"/>
    <property type="match status" value="1"/>
</dbReference>
<comment type="caution">
    <text evidence="6">The sequence shown here is derived from an EMBL/GenBank/DDBJ whole genome shotgun (WGS) entry which is preliminary data.</text>
</comment>
<keyword evidence="7" id="KW-1185">Reference proteome</keyword>
<dbReference type="InterPro" id="IPR001345">
    <property type="entry name" value="PG/BPGM_mutase_AS"/>
</dbReference>
<dbReference type="Gene3D" id="3.40.50.1240">
    <property type="entry name" value="Phosphoglycerate mutase-like"/>
    <property type="match status" value="1"/>
</dbReference>
<feature type="active site" description="Tele-phosphohistidine intermediate" evidence="3">
    <location>
        <position position="9"/>
    </location>
</feature>
<feature type="binding site" evidence="4">
    <location>
        <position position="59"/>
    </location>
    <ligand>
        <name>substrate</name>
    </ligand>
</feature>
<evidence type="ECO:0000256" key="1">
    <source>
        <dbReference type="ARBA" id="ARBA00023152"/>
    </source>
</evidence>
<evidence type="ECO:0000256" key="2">
    <source>
        <dbReference type="ARBA" id="ARBA00023235"/>
    </source>
</evidence>
<dbReference type="InterPro" id="IPR013078">
    <property type="entry name" value="His_Pase_superF_clade-1"/>
</dbReference>
<evidence type="ECO:0000313" key="7">
    <source>
        <dbReference type="Proteomes" id="UP001430455"/>
    </source>
</evidence>
<dbReference type="RefSeq" id="WP_220580470.1">
    <property type="nucleotide sequence ID" value="NZ_RKLT01000004.1"/>
</dbReference>
<evidence type="ECO:0000256" key="5">
    <source>
        <dbReference type="SAM" id="MobiDB-lite"/>
    </source>
</evidence>
<dbReference type="PROSITE" id="PS00175">
    <property type="entry name" value="PG_MUTASE"/>
    <property type="match status" value="1"/>
</dbReference>
<evidence type="ECO:0000256" key="3">
    <source>
        <dbReference type="PIRSR" id="PIRSR613078-1"/>
    </source>
</evidence>
<dbReference type="Pfam" id="PF00300">
    <property type="entry name" value="His_Phos_1"/>
    <property type="match status" value="1"/>
</dbReference>
<accession>A0AAW4PDE2</accession>
<dbReference type="GO" id="GO:0005737">
    <property type="term" value="C:cytoplasm"/>
    <property type="evidence" value="ECO:0007669"/>
    <property type="project" value="TreeGrafter"/>
</dbReference>
<proteinExistence type="predicted"/>
<dbReference type="EMBL" id="RKLT01000004">
    <property type="protein sequence ID" value="MBX0295849.1"/>
    <property type="molecule type" value="Genomic_DNA"/>
</dbReference>
<name>A0AAW4PDE2_9EURY</name>